<evidence type="ECO:0000313" key="9">
    <source>
        <dbReference type="Proteomes" id="UP001589536"/>
    </source>
</evidence>
<comment type="function">
    <text evidence="6">Catalyzes the phosphorylation of ribose 1,5-bisphosphate to 5-phospho-D-ribosyl alpha-1-diphosphate (PRPP).</text>
</comment>
<evidence type="ECO:0000256" key="1">
    <source>
        <dbReference type="ARBA" id="ARBA00000373"/>
    </source>
</evidence>
<dbReference type="SUPFAM" id="SSF52540">
    <property type="entry name" value="P-loop containing nucleoside triphosphate hydrolases"/>
    <property type="match status" value="1"/>
</dbReference>
<comment type="pathway">
    <text evidence="2 6">Metabolic intermediate biosynthesis; 5-phospho-alpha-D-ribose 1-diphosphate biosynthesis; 5-phospho-alpha-D-ribose 1-diphosphate from D-ribose 5-phosphate (route II): step 3/3.</text>
</comment>
<evidence type="ECO:0000256" key="4">
    <source>
        <dbReference type="ARBA" id="ARBA00022741"/>
    </source>
</evidence>
<dbReference type="Gene3D" id="3.40.50.300">
    <property type="entry name" value="P-loop containing nucleotide triphosphate hydrolases"/>
    <property type="match status" value="1"/>
</dbReference>
<keyword evidence="5 6" id="KW-0067">ATP-binding</keyword>
<feature type="domain" description="Guanylate kinase/L-type calcium channel beta subunit" evidence="7">
    <location>
        <begin position="48"/>
        <end position="225"/>
    </location>
</feature>
<comment type="caution">
    <text evidence="8">The sequence shown here is derived from an EMBL/GenBank/DDBJ whole genome shotgun (WGS) entry which is preliminary data.</text>
</comment>
<dbReference type="HAMAP" id="MF_00836">
    <property type="entry name" value="PhnN"/>
    <property type="match status" value="1"/>
</dbReference>
<protein>
    <recommendedName>
        <fullName evidence="6">Ribose 1,5-bisphosphate phosphokinase PhnN</fullName>
        <ecNumber evidence="6">2.7.4.23</ecNumber>
    </recommendedName>
    <alternativeName>
        <fullName evidence="6">Ribose 1,5-bisphosphokinase</fullName>
    </alternativeName>
</protein>
<dbReference type="EMBL" id="JBHMBH010000012">
    <property type="protein sequence ID" value="MFB9713723.1"/>
    <property type="molecule type" value="Genomic_DNA"/>
</dbReference>
<evidence type="ECO:0000256" key="3">
    <source>
        <dbReference type="ARBA" id="ARBA00022679"/>
    </source>
</evidence>
<comment type="caution">
    <text evidence="6">Lacks conserved residue(s) required for the propagation of feature annotation.</text>
</comment>
<dbReference type="InterPro" id="IPR008145">
    <property type="entry name" value="GK/Ca_channel_bsu"/>
</dbReference>
<comment type="catalytic activity">
    <reaction evidence="1 6">
        <text>alpha-D-ribose 1,5-bisphosphate + ATP = 5-phospho-alpha-D-ribose 1-diphosphate + ADP</text>
        <dbReference type="Rhea" id="RHEA:20109"/>
        <dbReference type="ChEBI" id="CHEBI:30616"/>
        <dbReference type="ChEBI" id="CHEBI:58017"/>
        <dbReference type="ChEBI" id="CHEBI:68688"/>
        <dbReference type="ChEBI" id="CHEBI:456216"/>
        <dbReference type="EC" id="2.7.4.23"/>
    </reaction>
</comment>
<accession>A0ABV5UMH4</accession>
<comment type="similarity">
    <text evidence="6">Belongs to the ribose 1,5-bisphosphokinase family.</text>
</comment>
<evidence type="ECO:0000313" key="8">
    <source>
        <dbReference type="EMBL" id="MFB9713723.1"/>
    </source>
</evidence>
<keyword evidence="3 6" id="KW-0808">Transferase</keyword>
<reference evidence="8 9" key="1">
    <citation type="submission" date="2024-09" db="EMBL/GenBank/DDBJ databases">
        <authorList>
            <person name="Sun Q."/>
            <person name="Mori K."/>
        </authorList>
    </citation>
    <scope>NUCLEOTIDE SEQUENCE [LARGE SCALE GENOMIC DNA]</scope>
    <source>
        <strain evidence="8 9">JCM 13519</strain>
    </source>
</reference>
<dbReference type="InterPro" id="IPR012699">
    <property type="entry name" value="PhnN"/>
</dbReference>
<evidence type="ECO:0000256" key="6">
    <source>
        <dbReference type="HAMAP-Rule" id="MF_00836"/>
    </source>
</evidence>
<sequence>MTCRPVRIVRAATASPWCEPCGAAESGSPDAMGAMDHAQPAASTTTGPGAFLAIVGASGVGKDALISYARERLDEAAVHFPRRVITRPEGAGEDHEPIDEAGFAAGCACGDFAVSWRAHGLGYGIPAAVDDEIRSGRTVVANVSRGVLGVLAARYPGLVVVRVTVSDDVRAERLLGRGREAVHDVVQRLSRTDPAPDHPVDVEIRNDGTVAEGGDRLLRAIMKAQQLV</sequence>
<keyword evidence="9" id="KW-1185">Reference proteome</keyword>
<proteinExistence type="inferred from homology"/>
<dbReference type="EC" id="2.7.4.23" evidence="6"/>
<gene>
    <name evidence="6 8" type="primary">phnN</name>
    <name evidence="8" type="ORF">ACFFPI_06090</name>
</gene>
<organism evidence="8 9">
    <name type="scientific">Arthrobacter methylotrophus</name>
    <dbReference type="NCBI Taxonomy" id="121291"/>
    <lineage>
        <taxon>Bacteria</taxon>
        <taxon>Bacillati</taxon>
        <taxon>Actinomycetota</taxon>
        <taxon>Actinomycetes</taxon>
        <taxon>Micrococcales</taxon>
        <taxon>Micrococcaceae</taxon>
        <taxon>Arthrobacter</taxon>
    </lineage>
</organism>
<evidence type="ECO:0000256" key="5">
    <source>
        <dbReference type="ARBA" id="ARBA00022840"/>
    </source>
</evidence>
<name>A0ABV5UMH4_9MICC</name>
<dbReference type="NCBIfam" id="TIGR02322">
    <property type="entry name" value="phosphon_PhnN"/>
    <property type="match status" value="1"/>
</dbReference>
<dbReference type="InterPro" id="IPR027417">
    <property type="entry name" value="P-loop_NTPase"/>
</dbReference>
<dbReference type="Proteomes" id="UP001589536">
    <property type="component" value="Unassembled WGS sequence"/>
</dbReference>
<dbReference type="SMART" id="SM00072">
    <property type="entry name" value="GuKc"/>
    <property type="match status" value="1"/>
</dbReference>
<evidence type="ECO:0000256" key="2">
    <source>
        <dbReference type="ARBA" id="ARBA00005069"/>
    </source>
</evidence>
<keyword evidence="4 6" id="KW-0547">Nucleotide-binding</keyword>
<evidence type="ECO:0000259" key="7">
    <source>
        <dbReference type="SMART" id="SM00072"/>
    </source>
</evidence>